<dbReference type="EMBL" id="JAIVGD010000018">
    <property type="protein sequence ID" value="KAH0754718.1"/>
    <property type="molecule type" value="Genomic_DNA"/>
</dbReference>
<accession>A0ABQ7UUB0</accession>
<organism evidence="1 2">
    <name type="scientific">Solanum tuberosum</name>
    <name type="common">Potato</name>
    <dbReference type="NCBI Taxonomy" id="4113"/>
    <lineage>
        <taxon>Eukaryota</taxon>
        <taxon>Viridiplantae</taxon>
        <taxon>Streptophyta</taxon>
        <taxon>Embryophyta</taxon>
        <taxon>Tracheophyta</taxon>
        <taxon>Spermatophyta</taxon>
        <taxon>Magnoliopsida</taxon>
        <taxon>eudicotyledons</taxon>
        <taxon>Gunneridae</taxon>
        <taxon>Pentapetalae</taxon>
        <taxon>asterids</taxon>
        <taxon>lamiids</taxon>
        <taxon>Solanales</taxon>
        <taxon>Solanaceae</taxon>
        <taxon>Solanoideae</taxon>
        <taxon>Solaneae</taxon>
        <taxon>Solanum</taxon>
    </lineage>
</organism>
<dbReference type="InterPro" id="IPR053098">
    <property type="entry name" value="Petuviruses_polyprotein"/>
</dbReference>
<keyword evidence="2" id="KW-1185">Reference proteome</keyword>
<dbReference type="PANTHER" id="PTHR48435">
    <property type="entry name" value="POLYPROTEIN"/>
    <property type="match status" value="1"/>
</dbReference>
<name>A0ABQ7UUB0_SOLTU</name>
<evidence type="ECO:0000313" key="2">
    <source>
        <dbReference type="Proteomes" id="UP000826656"/>
    </source>
</evidence>
<proteinExistence type="predicted"/>
<dbReference type="PANTHER" id="PTHR48435:SF1">
    <property type="entry name" value="POLYPROTEIN"/>
    <property type="match status" value="1"/>
</dbReference>
<reference evidence="1 2" key="1">
    <citation type="journal article" date="2021" name="bioRxiv">
        <title>Chromosome-scale and haplotype-resolved genome assembly of a tetraploid potato cultivar.</title>
        <authorList>
            <person name="Sun H."/>
            <person name="Jiao W.-B."/>
            <person name="Krause K."/>
            <person name="Campoy J.A."/>
            <person name="Goel M."/>
            <person name="Folz-Donahue K."/>
            <person name="Kukat C."/>
            <person name="Huettel B."/>
            <person name="Schneeberger K."/>
        </authorList>
    </citation>
    <scope>NUCLEOTIDE SEQUENCE [LARGE SCALE GENOMIC DNA]</scope>
    <source>
        <strain evidence="1">SolTubOtavaFocal</strain>
        <tissue evidence="1">Leaves</tissue>
    </source>
</reference>
<sequence length="240" mass="27841">MSLHDPYLMEALKIQVQILSAPQARDAIHATLHYQLAWRVQNYDRDLSLPGGQHSLFLDIDATNGTTHCAQIPRQITKKELVKVLPDAWVTKYEKLRVHPQHLFFDEPNLTKPKNDILCHFPHKRPNQIVFPIHMHQSHINIPEDKDAHTISWFLSGFKCEHDWIRQFNQDGRGVQWFSFPFTGHTPWNIECDCKGCQEGDLDDADRSKSWKKCGNSKKEFKRRFDDGDPTIGSLSHPGK</sequence>
<evidence type="ECO:0000313" key="1">
    <source>
        <dbReference type="EMBL" id="KAH0754718.1"/>
    </source>
</evidence>
<protein>
    <submittedName>
        <fullName evidence="1">Uncharacterized protein</fullName>
    </submittedName>
</protein>
<gene>
    <name evidence="1" type="ORF">KY290_024988</name>
</gene>
<dbReference type="Proteomes" id="UP000826656">
    <property type="component" value="Unassembled WGS sequence"/>
</dbReference>
<comment type="caution">
    <text evidence="1">The sequence shown here is derived from an EMBL/GenBank/DDBJ whole genome shotgun (WGS) entry which is preliminary data.</text>
</comment>